<feature type="domain" description="PB1" evidence="7">
    <location>
        <begin position="512"/>
        <end position="590"/>
    </location>
</feature>
<dbReference type="Pfam" id="PF00564">
    <property type="entry name" value="PB1"/>
    <property type="match status" value="1"/>
</dbReference>
<dbReference type="InterPro" id="IPR000270">
    <property type="entry name" value="PB1_dom"/>
</dbReference>
<dbReference type="InterPro" id="IPR053793">
    <property type="entry name" value="PB1-like"/>
</dbReference>
<evidence type="ECO:0000259" key="6">
    <source>
        <dbReference type="PROSITE" id="PS50195"/>
    </source>
</evidence>
<dbReference type="CDD" id="cd05992">
    <property type="entry name" value="PB1"/>
    <property type="match status" value="1"/>
</dbReference>
<dbReference type="SUPFAM" id="SSF50044">
    <property type="entry name" value="SH3-domain"/>
    <property type="match status" value="2"/>
</dbReference>
<dbReference type="InterPro" id="IPR001452">
    <property type="entry name" value="SH3_domain"/>
</dbReference>
<feature type="region of interest" description="Disordered" evidence="4">
    <location>
        <begin position="303"/>
        <end position="333"/>
    </location>
</feature>
<dbReference type="SMART" id="SM00666">
    <property type="entry name" value="PB1"/>
    <property type="match status" value="1"/>
</dbReference>
<feature type="domain" description="SH3" evidence="5">
    <location>
        <begin position="144"/>
        <end position="206"/>
    </location>
</feature>
<dbReference type="InterPro" id="IPR036028">
    <property type="entry name" value="SH3-like_dom_sf"/>
</dbReference>
<evidence type="ECO:0000256" key="4">
    <source>
        <dbReference type="SAM" id="MobiDB-lite"/>
    </source>
</evidence>
<dbReference type="PROSITE" id="PS51745">
    <property type="entry name" value="PB1"/>
    <property type="match status" value="1"/>
</dbReference>
<dbReference type="PANTHER" id="PTHR15706:SF2">
    <property type="entry name" value="SH3 AND PX DOMAIN-CONTAINING PROTEIN 2A"/>
    <property type="match status" value="1"/>
</dbReference>
<dbReference type="Gene3D" id="3.10.20.90">
    <property type="entry name" value="Phosphatidylinositol 3-kinase Catalytic Subunit, Chain A, domain 1"/>
    <property type="match status" value="1"/>
</dbReference>
<dbReference type="SUPFAM" id="SSF64268">
    <property type="entry name" value="PX domain"/>
    <property type="match status" value="1"/>
</dbReference>
<evidence type="ECO:0008006" key="10">
    <source>
        <dbReference type="Google" id="ProtNLM"/>
    </source>
</evidence>
<evidence type="ECO:0000259" key="5">
    <source>
        <dbReference type="PROSITE" id="PS50002"/>
    </source>
</evidence>
<protein>
    <recommendedName>
        <fullName evidence="10">Bud emergence protein 1</fullName>
    </recommendedName>
</protein>
<dbReference type="Pfam" id="PF00787">
    <property type="entry name" value="PX"/>
    <property type="match status" value="1"/>
</dbReference>
<keyword evidence="2" id="KW-0677">Repeat</keyword>
<feature type="domain" description="SH3" evidence="5">
    <location>
        <begin position="42"/>
        <end position="104"/>
    </location>
</feature>
<comment type="caution">
    <text evidence="8">The sequence shown here is derived from an EMBL/GenBank/DDBJ whole genome shotgun (WGS) entry which is preliminary data.</text>
</comment>
<organism evidence="8 9">
    <name type="scientific">Phascolomyces articulosus</name>
    <dbReference type="NCBI Taxonomy" id="60185"/>
    <lineage>
        <taxon>Eukaryota</taxon>
        <taxon>Fungi</taxon>
        <taxon>Fungi incertae sedis</taxon>
        <taxon>Mucoromycota</taxon>
        <taxon>Mucoromycotina</taxon>
        <taxon>Mucoromycetes</taxon>
        <taxon>Mucorales</taxon>
        <taxon>Lichtheimiaceae</taxon>
        <taxon>Phascolomyces</taxon>
    </lineage>
</organism>
<gene>
    <name evidence="8" type="ORF">BDA99DRAFT_501732</name>
</gene>
<sequence>MHQSKEKVKPPRNLRSARRSLVKNKISTPLSFPTTFHSSISAPKKIIKALYDYQAQGPHELSFKQGDFFHVTGRENDEHWFEACNPATSSKGIVPVSYFQVLDKSERNLTVAPPQQKADSGFIDHEPEPTNNNNNMNNTQPKKMQPLYGVVLYDFQAERSDELDAKAGEPIIVIARSNEEWFVAKPIGRLGGPGLIPVSFVEVRDAVTGKPITNMDMLNAAAPIPRVEEWKKMTQGYEASSISLGSIENKLQQNYQQQHLLRSGFSESPSSSISSATSDRIMKARQQGLDDGYNDYHLTGAAAAAHPSDHPSHERTSHSGPSPRESRSTRSDRPMVEAAVIDSYILEGDQYWFIVYARLNNGRHRVLYRLYEDFYDFQISLLSDFPLEAGKSDRERILPYMPGPLTDVDEEITSERQRDLDKYCRELLTLPRYLSESSLVQSQLFGIHEGDIETDYDPRLGTIQSQPPMEDQIPQPSSSLTATTTTAMATPPTITPTATNSGVTATSATKSTVKLKIVHKDDIFAIKVPADSTLDQLCAKVHDRLGFDVSLRYKDEATGDSLPLEDEMDMEEAFASAIKLGKLTVYAQRI</sequence>
<keyword evidence="9" id="KW-1185">Reference proteome</keyword>
<dbReference type="Pfam" id="PF00018">
    <property type="entry name" value="SH3_1"/>
    <property type="match status" value="2"/>
</dbReference>
<proteinExistence type="predicted"/>
<evidence type="ECO:0000313" key="9">
    <source>
        <dbReference type="Proteomes" id="UP001209540"/>
    </source>
</evidence>
<dbReference type="CDD" id="cd11879">
    <property type="entry name" value="SH3_Bem1p_2"/>
    <property type="match status" value="1"/>
</dbReference>
<evidence type="ECO:0000313" key="8">
    <source>
        <dbReference type="EMBL" id="KAI9270422.1"/>
    </source>
</evidence>
<dbReference type="PROSITE" id="PS50002">
    <property type="entry name" value="SH3"/>
    <property type="match status" value="2"/>
</dbReference>
<dbReference type="AlphaFoldDB" id="A0AAD5PG60"/>
<evidence type="ECO:0000256" key="3">
    <source>
        <dbReference type="PROSITE-ProRule" id="PRU00192"/>
    </source>
</evidence>
<evidence type="ECO:0000256" key="2">
    <source>
        <dbReference type="ARBA" id="ARBA00022737"/>
    </source>
</evidence>
<dbReference type="GO" id="GO:0060090">
    <property type="term" value="F:molecular adaptor activity"/>
    <property type="evidence" value="ECO:0007669"/>
    <property type="project" value="UniProtKB-ARBA"/>
</dbReference>
<feature type="compositionally biased region" description="Basic residues" evidence="4">
    <location>
        <begin position="10"/>
        <end position="20"/>
    </location>
</feature>
<dbReference type="GO" id="GO:0030427">
    <property type="term" value="C:site of polarized growth"/>
    <property type="evidence" value="ECO:0007669"/>
    <property type="project" value="UniProtKB-ARBA"/>
</dbReference>
<dbReference type="InterPro" id="IPR035549">
    <property type="entry name" value="Bem1/Scd2_SH3_2"/>
</dbReference>
<dbReference type="Gene3D" id="2.30.30.40">
    <property type="entry name" value="SH3 Domains"/>
    <property type="match status" value="2"/>
</dbReference>
<dbReference type="CDD" id="cd06890">
    <property type="entry name" value="PX_Bem1p"/>
    <property type="match status" value="1"/>
</dbReference>
<feature type="compositionally biased region" description="Basic and acidic residues" evidence="4">
    <location>
        <begin position="324"/>
        <end position="333"/>
    </location>
</feature>
<feature type="region of interest" description="Disordered" evidence="4">
    <location>
        <begin position="1"/>
        <end position="20"/>
    </location>
</feature>
<reference evidence="8" key="1">
    <citation type="journal article" date="2022" name="IScience">
        <title>Evolution of zygomycete secretomes and the origins of terrestrial fungal ecologies.</title>
        <authorList>
            <person name="Chang Y."/>
            <person name="Wang Y."/>
            <person name="Mondo S."/>
            <person name="Ahrendt S."/>
            <person name="Andreopoulos W."/>
            <person name="Barry K."/>
            <person name="Beard J."/>
            <person name="Benny G.L."/>
            <person name="Blankenship S."/>
            <person name="Bonito G."/>
            <person name="Cuomo C."/>
            <person name="Desiro A."/>
            <person name="Gervers K.A."/>
            <person name="Hundley H."/>
            <person name="Kuo A."/>
            <person name="LaButti K."/>
            <person name="Lang B.F."/>
            <person name="Lipzen A."/>
            <person name="O'Donnell K."/>
            <person name="Pangilinan J."/>
            <person name="Reynolds N."/>
            <person name="Sandor L."/>
            <person name="Smith M.E."/>
            <person name="Tsang A."/>
            <person name="Grigoriev I.V."/>
            <person name="Stajich J.E."/>
            <person name="Spatafora J.W."/>
        </authorList>
    </citation>
    <scope>NUCLEOTIDE SEQUENCE</scope>
    <source>
        <strain evidence="8">RSA 2281</strain>
    </source>
</reference>
<dbReference type="Proteomes" id="UP001209540">
    <property type="component" value="Unassembled WGS sequence"/>
</dbReference>
<dbReference type="Gene3D" id="3.30.1520.10">
    <property type="entry name" value="Phox-like domain"/>
    <property type="match status" value="1"/>
</dbReference>
<dbReference type="GO" id="GO:0005938">
    <property type="term" value="C:cell cortex"/>
    <property type="evidence" value="ECO:0007669"/>
    <property type="project" value="UniProtKB-ARBA"/>
</dbReference>
<dbReference type="InterPro" id="IPR051228">
    <property type="entry name" value="NADPH_Oxidase/PX-Domain"/>
</dbReference>
<feature type="domain" description="PX" evidence="6">
    <location>
        <begin position="331"/>
        <end position="451"/>
    </location>
</feature>
<dbReference type="CDD" id="cd11878">
    <property type="entry name" value="SH3_Bem1p_1"/>
    <property type="match status" value="1"/>
</dbReference>
<reference evidence="8" key="2">
    <citation type="submission" date="2023-02" db="EMBL/GenBank/DDBJ databases">
        <authorList>
            <consortium name="DOE Joint Genome Institute"/>
            <person name="Mondo S.J."/>
            <person name="Chang Y."/>
            <person name="Wang Y."/>
            <person name="Ahrendt S."/>
            <person name="Andreopoulos W."/>
            <person name="Barry K."/>
            <person name="Beard J."/>
            <person name="Benny G.L."/>
            <person name="Blankenship S."/>
            <person name="Bonito G."/>
            <person name="Cuomo C."/>
            <person name="Desiro A."/>
            <person name="Gervers K.A."/>
            <person name="Hundley H."/>
            <person name="Kuo A."/>
            <person name="LaButti K."/>
            <person name="Lang B.F."/>
            <person name="Lipzen A."/>
            <person name="O'Donnell K."/>
            <person name="Pangilinan J."/>
            <person name="Reynolds N."/>
            <person name="Sandor L."/>
            <person name="Smith M.W."/>
            <person name="Tsang A."/>
            <person name="Grigoriev I.V."/>
            <person name="Stajich J.E."/>
            <person name="Spatafora J.W."/>
        </authorList>
    </citation>
    <scope>NUCLEOTIDE SEQUENCE</scope>
    <source>
        <strain evidence="8">RSA 2281</strain>
    </source>
</reference>
<dbReference type="PANTHER" id="PTHR15706">
    <property type="entry name" value="SH3 MULTIPLE DOMAIN"/>
    <property type="match status" value="1"/>
</dbReference>
<dbReference type="GO" id="GO:0035091">
    <property type="term" value="F:phosphatidylinositol binding"/>
    <property type="evidence" value="ECO:0007669"/>
    <property type="project" value="InterPro"/>
</dbReference>
<dbReference type="EMBL" id="JAIXMP010000007">
    <property type="protein sequence ID" value="KAI9270422.1"/>
    <property type="molecule type" value="Genomic_DNA"/>
</dbReference>
<dbReference type="PRINTS" id="PR00452">
    <property type="entry name" value="SH3DOMAIN"/>
</dbReference>
<name>A0AAD5PG60_9FUNG</name>
<dbReference type="PROSITE" id="PS50195">
    <property type="entry name" value="PX"/>
    <property type="match status" value="1"/>
</dbReference>
<feature type="compositionally biased region" description="Basic and acidic residues" evidence="4">
    <location>
        <begin position="307"/>
        <end position="317"/>
    </location>
</feature>
<dbReference type="SUPFAM" id="SSF54277">
    <property type="entry name" value="CAD &amp; PB1 domains"/>
    <property type="match status" value="1"/>
</dbReference>
<dbReference type="InterPro" id="IPR035550">
    <property type="entry name" value="Bem1/Scd2_PX"/>
</dbReference>
<dbReference type="InterPro" id="IPR036871">
    <property type="entry name" value="PX_dom_sf"/>
</dbReference>
<dbReference type="FunFam" id="2.30.30.40:FF:000093">
    <property type="entry name" value="Protein kinase activator Bem1"/>
    <property type="match status" value="1"/>
</dbReference>
<dbReference type="InterPro" id="IPR035548">
    <property type="entry name" value="Bem1/Scd2_SH3_1"/>
</dbReference>
<dbReference type="InterPro" id="IPR001683">
    <property type="entry name" value="PX_dom"/>
</dbReference>
<evidence type="ECO:0000259" key="7">
    <source>
        <dbReference type="PROSITE" id="PS51745"/>
    </source>
</evidence>
<dbReference type="GO" id="GO:1902494">
    <property type="term" value="C:catalytic complex"/>
    <property type="evidence" value="ECO:0007669"/>
    <property type="project" value="UniProtKB-ARBA"/>
</dbReference>
<evidence type="ECO:0000256" key="1">
    <source>
        <dbReference type="ARBA" id="ARBA00022443"/>
    </source>
</evidence>
<accession>A0AAD5PG60</accession>
<dbReference type="SMART" id="SM00312">
    <property type="entry name" value="PX"/>
    <property type="match status" value="1"/>
</dbReference>
<dbReference type="SMART" id="SM00326">
    <property type="entry name" value="SH3"/>
    <property type="match status" value="2"/>
</dbReference>
<keyword evidence="1 3" id="KW-0728">SH3 domain</keyword>